<reference evidence="1 2" key="1">
    <citation type="submission" date="2017-09" db="EMBL/GenBank/DDBJ databases">
        <title>Depth-based differentiation of microbial function through sediment-hosted aquifers and enrichment of novel symbionts in the deep terrestrial subsurface.</title>
        <authorList>
            <person name="Probst A.J."/>
            <person name="Ladd B."/>
            <person name="Jarett J.K."/>
            <person name="Geller-Mcgrath D.E."/>
            <person name="Sieber C.M."/>
            <person name="Emerson J.B."/>
            <person name="Anantharaman K."/>
            <person name="Thomas B.C."/>
            <person name="Malmstrom R."/>
            <person name="Stieglmeier M."/>
            <person name="Klingl A."/>
            <person name="Woyke T."/>
            <person name="Ryan C.M."/>
            <person name="Banfield J.F."/>
        </authorList>
    </citation>
    <scope>NUCLEOTIDE SEQUENCE [LARGE SCALE GENOMIC DNA]</scope>
    <source>
        <strain evidence="1">CG23_combo_of_CG06-09_8_20_14_all_49_15</strain>
    </source>
</reference>
<protein>
    <submittedName>
        <fullName evidence="1">Uncharacterized protein</fullName>
    </submittedName>
</protein>
<name>A0A2G9ZKU4_9BACT</name>
<organism evidence="1 2">
    <name type="scientific">Candidatus Falkowbacteria bacterium CG23_combo_of_CG06-09_8_20_14_all_49_15</name>
    <dbReference type="NCBI Taxonomy" id="1974572"/>
    <lineage>
        <taxon>Bacteria</taxon>
        <taxon>Candidatus Falkowiibacteriota</taxon>
    </lineage>
</organism>
<comment type="caution">
    <text evidence="1">The sequence shown here is derived from an EMBL/GenBank/DDBJ whole genome shotgun (WGS) entry which is preliminary data.</text>
</comment>
<evidence type="ECO:0000313" key="2">
    <source>
        <dbReference type="Proteomes" id="UP000230729"/>
    </source>
</evidence>
<dbReference type="AlphaFoldDB" id="A0A2G9ZKU4"/>
<dbReference type="EMBL" id="PCSD01000056">
    <property type="protein sequence ID" value="PIP33774.1"/>
    <property type="molecule type" value="Genomic_DNA"/>
</dbReference>
<dbReference type="Proteomes" id="UP000230729">
    <property type="component" value="Unassembled WGS sequence"/>
</dbReference>
<evidence type="ECO:0000313" key="1">
    <source>
        <dbReference type="EMBL" id="PIP33774.1"/>
    </source>
</evidence>
<sequence length="121" mass="13758">MAGKEIVMEQNRKKIEKTVLSFFLNSLWQIQNQEWSEEEDLLILTVSAGRETNFPFFTIFIGREKNSGQAEGQTNLSVSARKELDRQLGEKMAISGSARDFPLLLKQTSNWMENLAGGQKC</sequence>
<gene>
    <name evidence="1" type="ORF">COX22_02535</name>
</gene>
<accession>A0A2G9ZKU4</accession>
<proteinExistence type="predicted"/>